<feature type="transmembrane region" description="Helical" evidence="8">
    <location>
        <begin position="94"/>
        <end position="112"/>
    </location>
</feature>
<evidence type="ECO:0000256" key="1">
    <source>
        <dbReference type="ARBA" id="ARBA00004127"/>
    </source>
</evidence>
<evidence type="ECO:0000256" key="7">
    <source>
        <dbReference type="SAM" id="MobiDB-lite"/>
    </source>
</evidence>
<evidence type="ECO:0000256" key="5">
    <source>
        <dbReference type="ARBA" id="ARBA00023136"/>
    </source>
</evidence>
<comment type="similarity">
    <text evidence="6">Belongs to the DESIGUAL family.</text>
</comment>
<accession>A0A5J9UZN9</accession>
<dbReference type="OrthoDB" id="694597at2759"/>
<evidence type="ECO:0000256" key="8">
    <source>
        <dbReference type="SAM" id="Phobius"/>
    </source>
</evidence>
<dbReference type="Proteomes" id="UP000324897">
    <property type="component" value="Chromosome 1"/>
</dbReference>
<evidence type="ECO:0000256" key="4">
    <source>
        <dbReference type="ARBA" id="ARBA00022989"/>
    </source>
</evidence>
<dbReference type="GO" id="GO:0012505">
    <property type="term" value="C:endomembrane system"/>
    <property type="evidence" value="ECO:0007669"/>
    <property type="project" value="UniProtKB-SubCell"/>
</dbReference>
<comment type="subcellular location">
    <subcellularLocation>
        <location evidence="1">Endomembrane system</location>
        <topology evidence="1">Multi-pass membrane protein</topology>
    </subcellularLocation>
</comment>
<keyword evidence="5 8" id="KW-0472">Membrane</keyword>
<feature type="non-terminal residue" evidence="9">
    <location>
        <position position="1"/>
    </location>
</feature>
<dbReference type="AlphaFoldDB" id="A0A5J9UZN9"/>
<reference evidence="9 10" key="1">
    <citation type="journal article" date="2019" name="Sci. Rep.">
        <title>A high-quality genome of Eragrostis curvula grass provides insights into Poaceae evolution and supports new strategies to enhance forage quality.</title>
        <authorList>
            <person name="Carballo J."/>
            <person name="Santos B.A.C.M."/>
            <person name="Zappacosta D."/>
            <person name="Garbus I."/>
            <person name="Selva J.P."/>
            <person name="Gallo C.A."/>
            <person name="Diaz A."/>
            <person name="Albertini E."/>
            <person name="Caccamo M."/>
            <person name="Echenique V."/>
        </authorList>
    </citation>
    <scope>NUCLEOTIDE SEQUENCE [LARGE SCALE GENOMIC DNA]</scope>
    <source>
        <strain evidence="10">cv. Victoria</strain>
        <tissue evidence="9">Leaf</tissue>
    </source>
</reference>
<dbReference type="Pfam" id="PF06749">
    <property type="entry name" value="DUF1218"/>
    <property type="match status" value="1"/>
</dbReference>
<protein>
    <submittedName>
        <fullName evidence="9">Uncharacterized protein</fullName>
    </submittedName>
</protein>
<evidence type="ECO:0000256" key="6">
    <source>
        <dbReference type="ARBA" id="ARBA00029467"/>
    </source>
</evidence>
<evidence type="ECO:0000256" key="3">
    <source>
        <dbReference type="ARBA" id="ARBA00022729"/>
    </source>
</evidence>
<evidence type="ECO:0000313" key="10">
    <source>
        <dbReference type="Proteomes" id="UP000324897"/>
    </source>
</evidence>
<keyword evidence="3" id="KW-0732">Signal</keyword>
<dbReference type="InterPro" id="IPR009606">
    <property type="entry name" value="DEAL/Modifying_wall_lignin1/2"/>
</dbReference>
<feature type="transmembrane region" description="Helical" evidence="8">
    <location>
        <begin position="47"/>
        <end position="74"/>
    </location>
</feature>
<name>A0A5J9UZN9_9POAL</name>
<keyword evidence="4 8" id="KW-1133">Transmembrane helix</keyword>
<feature type="compositionally biased region" description="Pro residues" evidence="7">
    <location>
        <begin position="223"/>
        <end position="237"/>
    </location>
</feature>
<keyword evidence="2 8" id="KW-0812">Transmembrane</keyword>
<dbReference type="Gramene" id="TVU29329">
    <property type="protein sequence ID" value="TVU29329"/>
    <property type="gene ID" value="EJB05_20892"/>
</dbReference>
<evidence type="ECO:0000313" key="9">
    <source>
        <dbReference type="EMBL" id="TVU29329.1"/>
    </source>
</evidence>
<evidence type="ECO:0000256" key="2">
    <source>
        <dbReference type="ARBA" id="ARBA00022692"/>
    </source>
</evidence>
<sequence>MQKRVVLVSAAAAVLGLAVAVLGFVSERARFKALVGYDGQRCVYRRTAAFGCGIAAAVLVLAGMAIATAASGCFGRRSAPGGGGRRSTAVKLSAIAWALVVAATVMFLYGAWRNSGGTSGVSRFRGGQRFNRTFYYYGCAVVRGGIFATASIASAVATACAVAAYVNLHKQDEEGQYGEPGGGVAMMGQPQWSQPSYPPPPSQFAGPGVAMGQPTQWAQPYPAAYPPPAGYPAPPPHHGYGAGGYAGKPPAGTA</sequence>
<feature type="transmembrane region" description="Helical" evidence="8">
    <location>
        <begin position="134"/>
        <end position="166"/>
    </location>
</feature>
<dbReference type="InterPro" id="IPR052222">
    <property type="entry name" value="DESIGUAL"/>
</dbReference>
<organism evidence="9 10">
    <name type="scientific">Eragrostis curvula</name>
    <name type="common">weeping love grass</name>
    <dbReference type="NCBI Taxonomy" id="38414"/>
    <lineage>
        <taxon>Eukaryota</taxon>
        <taxon>Viridiplantae</taxon>
        <taxon>Streptophyta</taxon>
        <taxon>Embryophyta</taxon>
        <taxon>Tracheophyta</taxon>
        <taxon>Spermatophyta</taxon>
        <taxon>Magnoliopsida</taxon>
        <taxon>Liliopsida</taxon>
        <taxon>Poales</taxon>
        <taxon>Poaceae</taxon>
        <taxon>PACMAD clade</taxon>
        <taxon>Chloridoideae</taxon>
        <taxon>Eragrostideae</taxon>
        <taxon>Eragrostidinae</taxon>
        <taxon>Eragrostis</taxon>
    </lineage>
</organism>
<comment type="caution">
    <text evidence="9">The sequence shown here is derived from an EMBL/GenBank/DDBJ whole genome shotgun (WGS) entry which is preliminary data.</text>
</comment>
<keyword evidence="10" id="KW-1185">Reference proteome</keyword>
<dbReference type="EMBL" id="RWGY01000011">
    <property type="protein sequence ID" value="TVU29329.1"/>
    <property type="molecule type" value="Genomic_DNA"/>
</dbReference>
<proteinExistence type="inferred from homology"/>
<feature type="region of interest" description="Disordered" evidence="7">
    <location>
        <begin position="176"/>
        <end position="254"/>
    </location>
</feature>
<gene>
    <name evidence="9" type="ORF">EJB05_20892</name>
</gene>
<dbReference type="PANTHER" id="PTHR31769">
    <property type="entry name" value="OS07G0462200 PROTEIN-RELATED"/>
    <property type="match status" value="1"/>
</dbReference>